<dbReference type="OrthoDB" id="7108654at2759"/>
<dbReference type="InterPro" id="IPR007325">
    <property type="entry name" value="KFase/CYL"/>
</dbReference>
<dbReference type="Pfam" id="PF04199">
    <property type="entry name" value="Cyclase"/>
    <property type="match status" value="1"/>
</dbReference>
<proteinExistence type="inferred from homology"/>
<accession>A0A8S3Z3Y9</accession>
<evidence type="ECO:0000313" key="2">
    <source>
        <dbReference type="EMBL" id="CAG5124213.1"/>
    </source>
</evidence>
<dbReference type="Gene3D" id="3.50.30.50">
    <property type="entry name" value="Putative cyclase"/>
    <property type="match status" value="1"/>
</dbReference>
<dbReference type="Proteomes" id="UP000678393">
    <property type="component" value="Unassembled WGS sequence"/>
</dbReference>
<dbReference type="SUPFAM" id="SSF102198">
    <property type="entry name" value="Putative cyclase"/>
    <property type="match status" value="1"/>
</dbReference>
<dbReference type="PANTHER" id="PTHR31118">
    <property type="entry name" value="CYCLASE-LIKE PROTEIN 2"/>
    <property type="match status" value="1"/>
</dbReference>
<gene>
    <name evidence="2" type="ORF">CUNI_LOCUS9771</name>
</gene>
<protein>
    <recommendedName>
        <fullName evidence="4">Kynurenine formamidase</fullName>
    </recommendedName>
</protein>
<evidence type="ECO:0000313" key="3">
    <source>
        <dbReference type="Proteomes" id="UP000678393"/>
    </source>
</evidence>
<dbReference type="AlphaFoldDB" id="A0A8S3Z3Y9"/>
<dbReference type="PANTHER" id="PTHR31118:SF12">
    <property type="entry name" value="CYCLASE-LIKE PROTEIN 2"/>
    <property type="match status" value="1"/>
</dbReference>
<organism evidence="2 3">
    <name type="scientific">Candidula unifasciata</name>
    <dbReference type="NCBI Taxonomy" id="100452"/>
    <lineage>
        <taxon>Eukaryota</taxon>
        <taxon>Metazoa</taxon>
        <taxon>Spiralia</taxon>
        <taxon>Lophotrochozoa</taxon>
        <taxon>Mollusca</taxon>
        <taxon>Gastropoda</taxon>
        <taxon>Heterobranchia</taxon>
        <taxon>Euthyneura</taxon>
        <taxon>Panpulmonata</taxon>
        <taxon>Eupulmonata</taxon>
        <taxon>Stylommatophora</taxon>
        <taxon>Helicina</taxon>
        <taxon>Helicoidea</taxon>
        <taxon>Geomitridae</taxon>
        <taxon>Candidula</taxon>
    </lineage>
</organism>
<dbReference type="InterPro" id="IPR037175">
    <property type="entry name" value="KFase_sf"/>
</dbReference>
<keyword evidence="3" id="KW-1185">Reference proteome</keyword>
<evidence type="ECO:0000256" key="1">
    <source>
        <dbReference type="ARBA" id="ARBA00007865"/>
    </source>
</evidence>
<evidence type="ECO:0008006" key="4">
    <source>
        <dbReference type="Google" id="ProtNLM"/>
    </source>
</evidence>
<dbReference type="EMBL" id="CAJHNH020001728">
    <property type="protein sequence ID" value="CAG5124213.1"/>
    <property type="molecule type" value="Genomic_DNA"/>
</dbReference>
<name>A0A8S3Z3Y9_9EUPU</name>
<dbReference type="GO" id="GO:0004061">
    <property type="term" value="F:arylformamidase activity"/>
    <property type="evidence" value="ECO:0007669"/>
    <property type="project" value="InterPro"/>
</dbReference>
<feature type="non-terminal residue" evidence="2">
    <location>
        <position position="1"/>
    </location>
</feature>
<comment type="similarity">
    <text evidence="1">Belongs to the Cyclase 1 superfamily.</text>
</comment>
<comment type="caution">
    <text evidence="2">The sequence shown here is derived from an EMBL/GenBank/DDBJ whole genome shotgun (WGS) entry which is preliminary data.</text>
</comment>
<reference evidence="2" key="1">
    <citation type="submission" date="2021-04" db="EMBL/GenBank/DDBJ databases">
        <authorList>
            <consortium name="Molecular Ecology Group"/>
        </authorList>
    </citation>
    <scope>NUCLEOTIDE SEQUENCE</scope>
</reference>
<sequence>SYSDFSTKMSRLLMILSVLMAVTWSTRIIDLSHKHGPETLMFADFPNFRRSDIFKGDIFPGVFFTYGKYSSGEHGGTHMDAPVQIVKGGRSISDIPLEDRIAVGVQIDCSQEAARDRGFLVPVQKILDWEKAYGRIPNQAAVIMNFGWSSKFNNRTLYLGNDDIYSYVFPAVSAEAADWLYTNRHIKMLGTDTYTPDPLSVNGVKNLKGPERLPHTGFIFHASPVKYVGNTAAQVRAYAVIEEASTTTKPGSGY</sequence>
<dbReference type="GO" id="GO:0019441">
    <property type="term" value="P:L-tryptophan catabolic process to kynurenine"/>
    <property type="evidence" value="ECO:0007669"/>
    <property type="project" value="InterPro"/>
</dbReference>